<dbReference type="PROSITE" id="PS50075">
    <property type="entry name" value="CARRIER"/>
    <property type="match status" value="1"/>
</dbReference>
<dbReference type="InterPro" id="IPR036736">
    <property type="entry name" value="ACP-like_sf"/>
</dbReference>
<feature type="domain" description="Carrier" evidence="1">
    <location>
        <begin position="1"/>
        <end position="79"/>
    </location>
</feature>
<dbReference type="Gene3D" id="1.10.1200.10">
    <property type="entry name" value="ACP-like"/>
    <property type="match status" value="1"/>
</dbReference>
<reference evidence="2 3" key="1">
    <citation type="journal article" date="2016" name="Nat. Commun.">
        <title>Thousands of microbial genomes shed light on interconnected biogeochemical processes in an aquifer system.</title>
        <authorList>
            <person name="Anantharaman K."/>
            <person name="Brown C.T."/>
            <person name="Hug L.A."/>
            <person name="Sharon I."/>
            <person name="Castelle C.J."/>
            <person name="Probst A.J."/>
            <person name="Thomas B.C."/>
            <person name="Singh A."/>
            <person name="Wilkins M.J."/>
            <person name="Karaoz U."/>
            <person name="Brodie E.L."/>
            <person name="Williams K.H."/>
            <person name="Hubbard S.S."/>
            <person name="Banfield J.F."/>
        </authorList>
    </citation>
    <scope>NUCLEOTIDE SEQUENCE [LARGE SCALE GENOMIC DNA]</scope>
</reference>
<evidence type="ECO:0000259" key="1">
    <source>
        <dbReference type="PROSITE" id="PS50075"/>
    </source>
</evidence>
<dbReference type="Proteomes" id="UP000178017">
    <property type="component" value="Unassembled WGS sequence"/>
</dbReference>
<organism evidence="2 3">
    <name type="scientific">Candidatus Daviesbacteria bacterium RIFCSPLOWO2_01_FULL_40_24</name>
    <dbReference type="NCBI Taxonomy" id="1797787"/>
    <lineage>
        <taxon>Bacteria</taxon>
        <taxon>Candidatus Daviesiibacteriota</taxon>
    </lineage>
</organism>
<evidence type="ECO:0000313" key="3">
    <source>
        <dbReference type="Proteomes" id="UP000178017"/>
    </source>
</evidence>
<dbReference type="EMBL" id="MFDO01000020">
    <property type="protein sequence ID" value="OGE65299.1"/>
    <property type="molecule type" value="Genomic_DNA"/>
</dbReference>
<accession>A0A1F5MIZ4</accession>
<name>A0A1F5MIZ4_9BACT</name>
<comment type="caution">
    <text evidence="2">The sequence shown here is derived from an EMBL/GenBank/DDBJ whole genome shotgun (WGS) entry which is preliminary data.</text>
</comment>
<sequence length="81" mass="8869">MEGMASQQEIIEAIADILALPPADIDPRAHIQGDMGLSLVEKADLLHNLAEKFKIVFDPRETGSTETIGDIVDLIEDKLLE</sequence>
<dbReference type="Pfam" id="PF00550">
    <property type="entry name" value="PP-binding"/>
    <property type="match status" value="1"/>
</dbReference>
<dbReference type="AlphaFoldDB" id="A0A1F5MIZ4"/>
<dbReference type="InterPro" id="IPR009081">
    <property type="entry name" value="PP-bd_ACP"/>
</dbReference>
<dbReference type="SUPFAM" id="SSF47336">
    <property type="entry name" value="ACP-like"/>
    <property type="match status" value="1"/>
</dbReference>
<protein>
    <recommendedName>
        <fullName evidence="1">Carrier domain-containing protein</fullName>
    </recommendedName>
</protein>
<gene>
    <name evidence="2" type="ORF">A3B49_00355</name>
</gene>
<evidence type="ECO:0000313" key="2">
    <source>
        <dbReference type="EMBL" id="OGE65299.1"/>
    </source>
</evidence>
<proteinExistence type="predicted"/>